<evidence type="ECO:0000256" key="1">
    <source>
        <dbReference type="SAM" id="MobiDB-lite"/>
    </source>
</evidence>
<dbReference type="RefSeq" id="WP_161837414.1">
    <property type="nucleotide sequence ID" value="NZ_CP048000.1"/>
</dbReference>
<dbReference type="Gene3D" id="2.20.28.30">
    <property type="entry name" value="RNA polymerase ii, chain L"/>
    <property type="match status" value="2"/>
</dbReference>
<feature type="transmembrane region" description="Helical" evidence="2">
    <location>
        <begin position="340"/>
        <end position="361"/>
    </location>
</feature>
<keyword evidence="2" id="KW-0812">Transmembrane</keyword>
<dbReference type="PANTHER" id="PTHR37826:SF3">
    <property type="entry name" value="J DOMAIN-CONTAINING PROTEIN"/>
    <property type="match status" value="1"/>
</dbReference>
<feature type="region of interest" description="Disordered" evidence="1">
    <location>
        <begin position="39"/>
        <end position="67"/>
    </location>
</feature>
<accession>A0A6P1TML4</accession>
<evidence type="ECO:0000313" key="3">
    <source>
        <dbReference type="EMBL" id="QHQ60578.1"/>
    </source>
</evidence>
<keyword evidence="2" id="KW-1133">Transmembrane helix</keyword>
<evidence type="ECO:0000256" key="2">
    <source>
        <dbReference type="SAM" id="Phobius"/>
    </source>
</evidence>
<reference evidence="3 4" key="1">
    <citation type="submission" date="2020-01" db="EMBL/GenBank/DDBJ databases">
        <title>Genome analysis of Anaerocolumna sp. CBA3638.</title>
        <authorList>
            <person name="Kim J."/>
            <person name="Roh S.W."/>
        </authorList>
    </citation>
    <scope>NUCLEOTIDE SEQUENCE [LARGE SCALE GENOMIC DNA]</scope>
    <source>
        <strain evidence="3 4">CBA3638</strain>
    </source>
</reference>
<feature type="compositionally biased region" description="Polar residues" evidence="1">
    <location>
        <begin position="58"/>
        <end position="67"/>
    </location>
</feature>
<keyword evidence="2" id="KW-0472">Membrane</keyword>
<proteinExistence type="predicted"/>
<feature type="compositionally biased region" description="Basic and acidic residues" evidence="1">
    <location>
        <begin position="44"/>
        <end position="57"/>
    </location>
</feature>
<dbReference type="AlphaFoldDB" id="A0A6P1TML4"/>
<gene>
    <name evidence="3" type="ORF">Ana3638_07170</name>
</gene>
<name>A0A6P1TML4_9FIRM</name>
<dbReference type="PANTHER" id="PTHR37826">
    <property type="entry name" value="FLOTILLIN BAND_7_5 DOMAIN PROTEIN"/>
    <property type="match status" value="1"/>
</dbReference>
<dbReference type="Proteomes" id="UP000464314">
    <property type="component" value="Chromosome"/>
</dbReference>
<sequence>MVKQYKCPNCGADMAYDSTSGMLHCDSCGENIDINTIKNQDSNDYNRSESKSAHSSDQDNFTGTNGNFHTFDENETVEYQCQNCGAVLITDKNTTATTCSFCGAGVVLADRLSGSKAPAKVIPFTINKEQAQEAFKKWCRKGRLTPKGFMTADRIKSITGLYVPFWLYDLNGQGEANAACTKVRTYTQGEYIYTETSHFNVYRKVNLNYLKVPADASEKMNDKLMDKLEPYNYQELKNFNMPYLAGYLAEKYNYNDKELFDRVRERVTDYVDLYIGDTINGYTTTSYTQKDIIIKERNADYVLLPVWMVCYDYKQSEHTFAMNGQTGKIVGKPPLSKGKIAAWFAGVSGVAFLVIKIIAVLSGGPIL</sequence>
<evidence type="ECO:0000313" key="4">
    <source>
        <dbReference type="Proteomes" id="UP000464314"/>
    </source>
</evidence>
<evidence type="ECO:0008006" key="5">
    <source>
        <dbReference type="Google" id="ProtNLM"/>
    </source>
</evidence>
<dbReference type="EMBL" id="CP048000">
    <property type="protein sequence ID" value="QHQ60578.1"/>
    <property type="molecule type" value="Genomic_DNA"/>
</dbReference>
<keyword evidence="4" id="KW-1185">Reference proteome</keyword>
<dbReference type="KEGG" id="anr:Ana3638_07170"/>
<protein>
    <recommendedName>
        <fullName evidence="5">TFIIB-type domain-containing protein</fullName>
    </recommendedName>
</protein>
<organism evidence="3 4">
    <name type="scientific">Anaerocolumna sedimenticola</name>
    <dbReference type="NCBI Taxonomy" id="2696063"/>
    <lineage>
        <taxon>Bacteria</taxon>
        <taxon>Bacillati</taxon>
        <taxon>Bacillota</taxon>
        <taxon>Clostridia</taxon>
        <taxon>Lachnospirales</taxon>
        <taxon>Lachnospiraceae</taxon>
        <taxon>Anaerocolumna</taxon>
    </lineage>
</organism>